<evidence type="ECO:0000313" key="3">
    <source>
        <dbReference type="EMBL" id="MFK9092481.1"/>
    </source>
</evidence>
<gene>
    <name evidence="3" type="ORF">ACJEBI_13410</name>
</gene>
<organism evidence="3 4">
    <name type="scientific">Bacillus salipaludis</name>
    <dbReference type="NCBI Taxonomy" id="2547811"/>
    <lineage>
        <taxon>Bacteria</taxon>
        <taxon>Bacillati</taxon>
        <taxon>Bacillota</taxon>
        <taxon>Bacilli</taxon>
        <taxon>Bacillales</taxon>
        <taxon>Bacillaceae</taxon>
        <taxon>Bacillus</taxon>
    </lineage>
</organism>
<accession>A0ABW8RJX3</accession>
<protein>
    <submittedName>
        <fullName evidence="3">DnaD domain protein</fullName>
    </submittedName>
</protein>
<dbReference type="SUPFAM" id="SSF158499">
    <property type="entry name" value="DnaD domain-like"/>
    <property type="match status" value="1"/>
</dbReference>
<dbReference type="Gene3D" id="1.10.10.630">
    <property type="entry name" value="DnaD domain-like"/>
    <property type="match status" value="1"/>
</dbReference>
<keyword evidence="4" id="KW-1185">Reference proteome</keyword>
<dbReference type="RefSeq" id="WP_406581062.1">
    <property type="nucleotide sequence ID" value="NZ_JBJHQH010000009.1"/>
</dbReference>
<dbReference type="NCBIfam" id="TIGR01446">
    <property type="entry name" value="DnaD_dom"/>
    <property type="match status" value="1"/>
</dbReference>
<sequence>MQVFIHFLYVFCLSAYLLTNPQTTQIGIYKITKQQMAFDLGYSIESVHSLMERFTLNHKLIRYNPETRELAIKNWGKENLQKGGKPVMDCIAFELKEVEDHSLIQYVSESIVKQEIRSLYQSFCEQYEMCFGKEDSNQDKNNTYKTKYEEMEDTLLSRHTIGGQKENKKQKQKQQQQQQQEAFIPNIEKNPDIDHPLQNNQNDVTEFVEFWDANGFCFTNVNAKRQLLSWLDDSSFLQPKEIILKAMNIACANNKRKLNYIVGILKNWENESLLPDLESLGGMSYLSELLSYADPEKYDSTEKLILDLWKEREKRNILTVAAMNDWEIAKVIAELDKIGSCLLSPSILYKIRIENK</sequence>
<proteinExistence type="inferred from homology"/>
<name>A0ABW8RJX3_9BACI</name>
<dbReference type="PANTHER" id="PTHR37293">
    <property type="entry name" value="PHAGE REPLICATION PROTEIN-RELATED"/>
    <property type="match status" value="1"/>
</dbReference>
<evidence type="ECO:0000256" key="1">
    <source>
        <dbReference type="ARBA" id="ARBA00093462"/>
    </source>
</evidence>
<dbReference type="InterPro" id="IPR034829">
    <property type="entry name" value="DnaD-like_sf"/>
</dbReference>
<feature type="domain" description="DnaB/C C-terminal" evidence="2">
    <location>
        <begin position="221"/>
        <end position="272"/>
    </location>
</feature>
<evidence type="ECO:0000259" key="2">
    <source>
        <dbReference type="Pfam" id="PF07261"/>
    </source>
</evidence>
<dbReference type="Proteomes" id="UP001623041">
    <property type="component" value="Unassembled WGS sequence"/>
</dbReference>
<dbReference type="InterPro" id="IPR053162">
    <property type="entry name" value="DnaD"/>
</dbReference>
<evidence type="ECO:0000313" key="4">
    <source>
        <dbReference type="Proteomes" id="UP001623041"/>
    </source>
</evidence>
<comment type="similarity">
    <text evidence="1">Belongs to the DnaB/DnaD family.</text>
</comment>
<dbReference type="InterPro" id="IPR006343">
    <property type="entry name" value="DnaB/C_C"/>
</dbReference>
<dbReference type="Pfam" id="PF07261">
    <property type="entry name" value="DnaB_2"/>
    <property type="match status" value="1"/>
</dbReference>
<dbReference type="PANTHER" id="PTHR37293:SF5">
    <property type="entry name" value="DNA REPLICATION PROTEIN"/>
    <property type="match status" value="1"/>
</dbReference>
<reference evidence="3 4" key="1">
    <citation type="submission" date="2024-11" db="EMBL/GenBank/DDBJ databases">
        <authorList>
            <person name="Lucas J.A."/>
        </authorList>
    </citation>
    <scope>NUCLEOTIDE SEQUENCE [LARGE SCALE GENOMIC DNA]</scope>
    <source>
        <strain evidence="3 4">Z 5.4</strain>
    </source>
</reference>
<dbReference type="EMBL" id="JBJHQH010000009">
    <property type="protein sequence ID" value="MFK9092481.1"/>
    <property type="molecule type" value="Genomic_DNA"/>
</dbReference>
<comment type="caution">
    <text evidence="3">The sequence shown here is derived from an EMBL/GenBank/DDBJ whole genome shotgun (WGS) entry which is preliminary data.</text>
</comment>